<evidence type="ECO:0000313" key="3">
    <source>
        <dbReference type="WBParaSite" id="nRc.2.0.1.t16001-RA"/>
    </source>
</evidence>
<dbReference type="WBParaSite" id="nRc.2.0.1.t16001-RA">
    <property type="protein sequence ID" value="nRc.2.0.1.t16001-RA"/>
    <property type="gene ID" value="nRc.2.0.1.g16001"/>
</dbReference>
<evidence type="ECO:0000313" key="2">
    <source>
        <dbReference type="Proteomes" id="UP000887565"/>
    </source>
</evidence>
<organism evidence="2 3">
    <name type="scientific">Romanomermis culicivorax</name>
    <name type="common">Nematode worm</name>
    <dbReference type="NCBI Taxonomy" id="13658"/>
    <lineage>
        <taxon>Eukaryota</taxon>
        <taxon>Metazoa</taxon>
        <taxon>Ecdysozoa</taxon>
        <taxon>Nematoda</taxon>
        <taxon>Enoplea</taxon>
        <taxon>Dorylaimia</taxon>
        <taxon>Mermithida</taxon>
        <taxon>Mermithoidea</taxon>
        <taxon>Mermithidae</taxon>
        <taxon>Romanomermis</taxon>
    </lineage>
</organism>
<evidence type="ECO:0000256" key="1">
    <source>
        <dbReference type="SAM" id="SignalP"/>
    </source>
</evidence>
<sequence>MAASDALALLAAALVKGASKAGIEVNHSINFKDPTIGAHINGMESSWRVIGQQDNIGNQPQQIPQPQPIFPPPPAFQAPLSHQDIMKM</sequence>
<dbReference type="AlphaFoldDB" id="A0A915IQB5"/>
<protein>
    <submittedName>
        <fullName evidence="3">Uncharacterized protein</fullName>
    </submittedName>
</protein>
<dbReference type="Proteomes" id="UP000887565">
    <property type="component" value="Unplaced"/>
</dbReference>
<accession>A0A915IQB5</accession>
<feature type="signal peptide" evidence="1">
    <location>
        <begin position="1"/>
        <end position="17"/>
    </location>
</feature>
<proteinExistence type="predicted"/>
<name>A0A915IQB5_ROMCU</name>
<keyword evidence="1" id="KW-0732">Signal</keyword>
<reference evidence="3" key="1">
    <citation type="submission" date="2022-11" db="UniProtKB">
        <authorList>
            <consortium name="WormBaseParasite"/>
        </authorList>
    </citation>
    <scope>IDENTIFICATION</scope>
</reference>
<keyword evidence="2" id="KW-1185">Reference proteome</keyword>
<feature type="chain" id="PRO_5037686934" evidence="1">
    <location>
        <begin position="18"/>
        <end position="88"/>
    </location>
</feature>